<proteinExistence type="inferred from homology"/>
<accession>A0A8X7WDQ6</accession>
<evidence type="ECO:0000256" key="3">
    <source>
        <dbReference type="ARBA" id="ARBA00022692"/>
    </source>
</evidence>
<keyword evidence="3 7" id="KW-0812">Transmembrane</keyword>
<feature type="coiled-coil region" evidence="6">
    <location>
        <begin position="206"/>
        <end position="236"/>
    </location>
</feature>
<name>A0A8X7WDQ6_BRACI</name>
<reference evidence="8 9" key="1">
    <citation type="submission" date="2020-02" db="EMBL/GenBank/DDBJ databases">
        <authorList>
            <person name="Ma Q."/>
            <person name="Huang Y."/>
            <person name="Song X."/>
            <person name="Pei D."/>
        </authorList>
    </citation>
    <scope>NUCLEOTIDE SEQUENCE [LARGE SCALE GENOMIC DNA]</scope>
    <source>
        <strain evidence="8">Sxm20200214</strain>
        <tissue evidence="8">Leaf</tissue>
    </source>
</reference>
<keyword evidence="6" id="KW-0175">Coiled coil</keyword>
<dbReference type="PANTHER" id="PTHR31113:SF13">
    <property type="entry name" value="(RAPE) HYPOTHETICAL PROTEIN"/>
    <property type="match status" value="1"/>
</dbReference>
<evidence type="ECO:0000256" key="6">
    <source>
        <dbReference type="SAM" id="Coils"/>
    </source>
</evidence>
<comment type="similarity">
    <text evidence="2">Belongs to the UPF0496 family.</text>
</comment>
<dbReference type="InterPro" id="IPR007749">
    <property type="entry name" value="DUF677"/>
</dbReference>
<keyword evidence="4 7" id="KW-1133">Transmembrane helix</keyword>
<dbReference type="GO" id="GO:0016020">
    <property type="term" value="C:membrane"/>
    <property type="evidence" value="ECO:0007669"/>
    <property type="project" value="UniProtKB-SubCell"/>
</dbReference>
<keyword evidence="9" id="KW-1185">Reference proteome</keyword>
<evidence type="ECO:0000256" key="1">
    <source>
        <dbReference type="ARBA" id="ARBA00004141"/>
    </source>
</evidence>
<keyword evidence="5 7" id="KW-0472">Membrane</keyword>
<protein>
    <submittedName>
        <fullName evidence="8">Uncharacterized protein</fullName>
    </submittedName>
</protein>
<sequence length="402" mass="45099">MVCCGLPFPLMNCIKPSSHKNGPNTSLVKTVRTDMGSKYSSDLRSYTSACQQDSNLKSFDSSLRERTNSVMRSLANQAKSQSISQGSLMEVYGYLLDLHGNVVSLIIKSKEDVINNKDLSSLVDVYFKNTSKTLDFCNTVENCVKKAEISKLIIRYAVKLFEAESECSIGENNKNKYAKTLAELNKFKAMGDPFDGEFETQYESVYEQQVLLLEELRKLKAKLDKKQRNLETWRKLSNVVFATAFISVLVLSVVAAAVVAPQVLIEVASVLTTPIEVVVGRWCNEMWKKYEKAVKIQTELVSKVEDGAKVNNIATENIRSEVEQLRTRISFILKTVEFAVERGEEDELATRLAMQEIMKKVDGLTEKIEEVGESAAKCSKLIGWGRFLVLRHILGLPANSVF</sequence>
<evidence type="ECO:0000256" key="5">
    <source>
        <dbReference type="ARBA" id="ARBA00023136"/>
    </source>
</evidence>
<comment type="subcellular location">
    <subcellularLocation>
        <location evidence="1">Membrane</location>
        <topology evidence="1">Multi-pass membrane protein</topology>
    </subcellularLocation>
</comment>
<dbReference type="Proteomes" id="UP000886595">
    <property type="component" value="Unassembled WGS sequence"/>
</dbReference>
<feature type="transmembrane region" description="Helical" evidence="7">
    <location>
        <begin position="236"/>
        <end position="260"/>
    </location>
</feature>
<organism evidence="8 9">
    <name type="scientific">Brassica carinata</name>
    <name type="common">Ethiopian mustard</name>
    <name type="synonym">Abyssinian cabbage</name>
    <dbReference type="NCBI Taxonomy" id="52824"/>
    <lineage>
        <taxon>Eukaryota</taxon>
        <taxon>Viridiplantae</taxon>
        <taxon>Streptophyta</taxon>
        <taxon>Embryophyta</taxon>
        <taxon>Tracheophyta</taxon>
        <taxon>Spermatophyta</taxon>
        <taxon>Magnoliopsida</taxon>
        <taxon>eudicotyledons</taxon>
        <taxon>Gunneridae</taxon>
        <taxon>Pentapetalae</taxon>
        <taxon>rosids</taxon>
        <taxon>malvids</taxon>
        <taxon>Brassicales</taxon>
        <taxon>Brassicaceae</taxon>
        <taxon>Brassiceae</taxon>
        <taxon>Brassica</taxon>
    </lineage>
</organism>
<dbReference type="OrthoDB" id="1096035at2759"/>
<evidence type="ECO:0000256" key="2">
    <source>
        <dbReference type="ARBA" id="ARBA00009074"/>
    </source>
</evidence>
<dbReference type="PANTHER" id="PTHR31113">
    <property type="entry name" value="UPF0496 PROTEIN 3-RELATED"/>
    <property type="match status" value="1"/>
</dbReference>
<comment type="caution">
    <text evidence="8">The sequence shown here is derived from an EMBL/GenBank/DDBJ whole genome shotgun (WGS) entry which is preliminary data.</text>
</comment>
<evidence type="ECO:0000313" key="8">
    <source>
        <dbReference type="EMBL" id="KAG2327275.1"/>
    </source>
</evidence>
<dbReference type="EMBL" id="JAAMPC010000002">
    <property type="protein sequence ID" value="KAG2327275.1"/>
    <property type="molecule type" value="Genomic_DNA"/>
</dbReference>
<gene>
    <name evidence="8" type="ORF">Bca52824_010003</name>
</gene>
<evidence type="ECO:0000256" key="4">
    <source>
        <dbReference type="ARBA" id="ARBA00022989"/>
    </source>
</evidence>
<dbReference type="AlphaFoldDB" id="A0A8X7WDQ6"/>
<dbReference type="Pfam" id="PF05055">
    <property type="entry name" value="DUF677"/>
    <property type="match status" value="1"/>
</dbReference>
<evidence type="ECO:0000256" key="7">
    <source>
        <dbReference type="SAM" id="Phobius"/>
    </source>
</evidence>
<evidence type="ECO:0000313" key="9">
    <source>
        <dbReference type="Proteomes" id="UP000886595"/>
    </source>
</evidence>